<dbReference type="EMBL" id="JASCZI010241757">
    <property type="protein sequence ID" value="MED6206449.1"/>
    <property type="molecule type" value="Genomic_DNA"/>
</dbReference>
<protein>
    <submittedName>
        <fullName evidence="2">Uncharacterized protein</fullName>
    </submittedName>
</protein>
<dbReference type="Proteomes" id="UP001341840">
    <property type="component" value="Unassembled WGS sequence"/>
</dbReference>
<name>A0ABU6Y8T8_9FABA</name>
<gene>
    <name evidence="2" type="ORF">PIB30_026778</name>
</gene>
<proteinExistence type="predicted"/>
<organism evidence="2 3">
    <name type="scientific">Stylosanthes scabra</name>
    <dbReference type="NCBI Taxonomy" id="79078"/>
    <lineage>
        <taxon>Eukaryota</taxon>
        <taxon>Viridiplantae</taxon>
        <taxon>Streptophyta</taxon>
        <taxon>Embryophyta</taxon>
        <taxon>Tracheophyta</taxon>
        <taxon>Spermatophyta</taxon>
        <taxon>Magnoliopsida</taxon>
        <taxon>eudicotyledons</taxon>
        <taxon>Gunneridae</taxon>
        <taxon>Pentapetalae</taxon>
        <taxon>rosids</taxon>
        <taxon>fabids</taxon>
        <taxon>Fabales</taxon>
        <taxon>Fabaceae</taxon>
        <taxon>Papilionoideae</taxon>
        <taxon>50 kb inversion clade</taxon>
        <taxon>dalbergioids sensu lato</taxon>
        <taxon>Dalbergieae</taxon>
        <taxon>Pterocarpus clade</taxon>
        <taxon>Stylosanthes</taxon>
    </lineage>
</organism>
<accession>A0ABU6Y8T8</accession>
<keyword evidence="3" id="KW-1185">Reference proteome</keyword>
<comment type="caution">
    <text evidence="2">The sequence shown here is derived from an EMBL/GenBank/DDBJ whole genome shotgun (WGS) entry which is preliminary data.</text>
</comment>
<evidence type="ECO:0000313" key="3">
    <source>
        <dbReference type="Proteomes" id="UP001341840"/>
    </source>
</evidence>
<feature type="region of interest" description="Disordered" evidence="1">
    <location>
        <begin position="1"/>
        <end position="52"/>
    </location>
</feature>
<reference evidence="2 3" key="1">
    <citation type="journal article" date="2023" name="Plants (Basel)">
        <title>Bridging the Gap: Combining Genomics and Transcriptomics Approaches to Understand Stylosanthes scabra, an Orphan Legume from the Brazilian Caatinga.</title>
        <authorList>
            <person name="Ferreira-Neto J.R.C."/>
            <person name="da Silva M.D."/>
            <person name="Binneck E."/>
            <person name="de Melo N.F."/>
            <person name="da Silva R.H."/>
            <person name="de Melo A.L.T.M."/>
            <person name="Pandolfi V."/>
            <person name="Bustamante F.O."/>
            <person name="Brasileiro-Vidal A.C."/>
            <person name="Benko-Iseppon A.M."/>
        </authorList>
    </citation>
    <scope>NUCLEOTIDE SEQUENCE [LARGE SCALE GENOMIC DNA]</scope>
    <source>
        <tissue evidence="2">Leaves</tissue>
    </source>
</reference>
<sequence length="105" mass="11483">MRPEIESCGKNTSDQYPTKPGLSVSASDQDDNRKLHETAVVPTGRGRTATAHSAEGGSFVVVAFAKASATVSSFRFCIPRRFLRPMLGESYTSWWNSGCDQLVRL</sequence>
<evidence type="ECO:0000256" key="1">
    <source>
        <dbReference type="SAM" id="MobiDB-lite"/>
    </source>
</evidence>
<evidence type="ECO:0000313" key="2">
    <source>
        <dbReference type="EMBL" id="MED6206449.1"/>
    </source>
</evidence>